<proteinExistence type="predicted"/>
<dbReference type="RefSeq" id="WP_166055996.1">
    <property type="nucleotide sequence ID" value="NZ_JAAMPJ010000021.1"/>
</dbReference>
<evidence type="ECO:0000313" key="7">
    <source>
        <dbReference type="Proteomes" id="UP000481360"/>
    </source>
</evidence>
<dbReference type="InterPro" id="IPR050301">
    <property type="entry name" value="NTE"/>
</dbReference>
<comment type="caution">
    <text evidence="6">The sequence shown here is derived from an EMBL/GenBank/DDBJ whole genome shotgun (WGS) entry which is preliminary data.</text>
</comment>
<keyword evidence="7" id="KW-1185">Reference proteome</keyword>
<dbReference type="Gene3D" id="3.40.1090.10">
    <property type="entry name" value="Cytosolic phospholipase A2 catalytic domain"/>
    <property type="match status" value="2"/>
</dbReference>
<evidence type="ECO:0000313" key="6">
    <source>
        <dbReference type="EMBL" id="NGY66344.1"/>
    </source>
</evidence>
<accession>A0A7C9RYW5</accession>
<evidence type="ECO:0000256" key="1">
    <source>
        <dbReference type="ARBA" id="ARBA00022801"/>
    </source>
</evidence>
<dbReference type="GO" id="GO:0016787">
    <property type="term" value="F:hydrolase activity"/>
    <property type="evidence" value="ECO:0007669"/>
    <property type="project" value="UniProtKB-UniRule"/>
</dbReference>
<dbReference type="CDD" id="cd07209">
    <property type="entry name" value="Pat_hypo_Ecoli_Z1214_like"/>
    <property type="match status" value="1"/>
</dbReference>
<keyword evidence="1 4" id="KW-0378">Hydrolase</keyword>
<reference evidence="6 7" key="1">
    <citation type="submission" date="2020-03" db="EMBL/GenBank/DDBJ databases">
        <title>Isolation and identification of active actinomycetes.</title>
        <authorList>
            <person name="Sun X."/>
        </authorList>
    </citation>
    <scope>NUCLEOTIDE SEQUENCE [LARGE SCALE GENOMIC DNA]</scope>
    <source>
        <strain evidence="6 7">NEAU-D13</strain>
    </source>
</reference>
<dbReference type="Pfam" id="PF01734">
    <property type="entry name" value="Patatin"/>
    <property type="match status" value="1"/>
</dbReference>
<dbReference type="AlphaFoldDB" id="A0A7C9RYW5"/>
<feature type="active site" description="Proton acceptor" evidence="4">
    <location>
        <position position="160"/>
    </location>
</feature>
<feature type="short sequence motif" description="DGA/G" evidence="4">
    <location>
        <begin position="160"/>
        <end position="162"/>
    </location>
</feature>
<dbReference type="InterPro" id="IPR002641">
    <property type="entry name" value="PNPLA_dom"/>
</dbReference>
<dbReference type="PROSITE" id="PS51635">
    <property type="entry name" value="PNPLA"/>
    <property type="match status" value="1"/>
</dbReference>
<evidence type="ECO:0000256" key="4">
    <source>
        <dbReference type="PROSITE-ProRule" id="PRU01161"/>
    </source>
</evidence>
<organism evidence="6 7">
    <name type="scientific">Lentzea alba</name>
    <dbReference type="NCBI Taxonomy" id="2714351"/>
    <lineage>
        <taxon>Bacteria</taxon>
        <taxon>Bacillati</taxon>
        <taxon>Actinomycetota</taxon>
        <taxon>Actinomycetes</taxon>
        <taxon>Pseudonocardiales</taxon>
        <taxon>Pseudonocardiaceae</taxon>
        <taxon>Lentzea</taxon>
    </lineage>
</organism>
<keyword evidence="2 4" id="KW-0442">Lipid degradation</keyword>
<dbReference type="PANTHER" id="PTHR14226:SF57">
    <property type="entry name" value="BLR7027 PROTEIN"/>
    <property type="match status" value="1"/>
</dbReference>
<feature type="short sequence motif" description="GXSXG" evidence="4">
    <location>
        <begin position="36"/>
        <end position="40"/>
    </location>
</feature>
<dbReference type="PANTHER" id="PTHR14226">
    <property type="entry name" value="NEUROPATHY TARGET ESTERASE/SWISS CHEESE D.MELANOGASTER"/>
    <property type="match status" value="1"/>
</dbReference>
<feature type="domain" description="PNPLA" evidence="5">
    <location>
        <begin position="5"/>
        <end position="173"/>
    </location>
</feature>
<evidence type="ECO:0000256" key="2">
    <source>
        <dbReference type="ARBA" id="ARBA00022963"/>
    </source>
</evidence>
<keyword evidence="3 4" id="KW-0443">Lipid metabolism</keyword>
<feature type="active site" description="Nucleophile" evidence="4">
    <location>
        <position position="38"/>
    </location>
</feature>
<evidence type="ECO:0000256" key="3">
    <source>
        <dbReference type="ARBA" id="ARBA00023098"/>
    </source>
</evidence>
<sequence length="292" mass="30355">MATAFVLAGGGSLGATEVGMLAALVEADVHPDFVVGTSVGAANAVWFAQHPSDVDSLADIWVSLKRTDVFPIRPVRGLLGLLGFRDHLVPQSGLRRLLERSLGSVDLTGTVVPVHVGATDVLSGEEVLLSSGNAVDAVLASTAIPAVFPPLHLGGRYLVDGGAVNNTPVSHAVDLGADRVWVLPTGYACALTSPPRSAIGIALQALTLLVNHRLELDVERYRDQVELRVVPPLCPLRVSPGDFSRARELIDAAFASTREWLAAGCPAGAVHQVCGSAPRKPFGSGAPPVVGQ</sequence>
<gene>
    <name evidence="6" type="ORF">G7043_46400</name>
</gene>
<evidence type="ECO:0000259" key="5">
    <source>
        <dbReference type="PROSITE" id="PS51635"/>
    </source>
</evidence>
<dbReference type="GO" id="GO:0016042">
    <property type="term" value="P:lipid catabolic process"/>
    <property type="evidence" value="ECO:0007669"/>
    <property type="project" value="UniProtKB-UniRule"/>
</dbReference>
<dbReference type="SUPFAM" id="SSF52151">
    <property type="entry name" value="FabD/lysophospholipase-like"/>
    <property type="match status" value="1"/>
</dbReference>
<feature type="short sequence motif" description="GXGXXG" evidence="4">
    <location>
        <begin position="9"/>
        <end position="14"/>
    </location>
</feature>
<protein>
    <submittedName>
        <fullName evidence="6">Patatin-like phospholipase family protein</fullName>
    </submittedName>
</protein>
<name>A0A7C9RYW5_9PSEU</name>
<dbReference type="EMBL" id="JAAMPJ010000021">
    <property type="protein sequence ID" value="NGY66344.1"/>
    <property type="molecule type" value="Genomic_DNA"/>
</dbReference>
<dbReference type="Proteomes" id="UP000481360">
    <property type="component" value="Unassembled WGS sequence"/>
</dbReference>
<dbReference type="InterPro" id="IPR016035">
    <property type="entry name" value="Acyl_Trfase/lysoPLipase"/>
</dbReference>